<protein>
    <submittedName>
        <fullName evidence="1">Uncharacterized protein</fullName>
    </submittedName>
</protein>
<sequence length="154" mass="17669">MALLQSGRKRHITAGEVVQFGCQLWVFLQPIHSRLNIRIMKDLIPMMPSTFTPTPIDITAILVITKHSLLDNQMHIMQPGSDRPSFLGTDSHGIAEGYFLFQSASHLQKMQAEVYVWMVVSRIDRELMKTQGHREIQVTEYFSHEMSIKCLNCP</sequence>
<dbReference type="Proteomes" id="UP000076871">
    <property type="component" value="Unassembled WGS sequence"/>
</dbReference>
<name>A0A165C4J7_9APHY</name>
<dbReference type="AlphaFoldDB" id="A0A165C4J7"/>
<dbReference type="InParanoid" id="A0A165C4J7"/>
<dbReference type="RefSeq" id="XP_040759933.1">
    <property type="nucleotide sequence ID" value="XM_040907296.1"/>
</dbReference>
<evidence type="ECO:0000313" key="2">
    <source>
        <dbReference type="Proteomes" id="UP000076871"/>
    </source>
</evidence>
<dbReference type="EMBL" id="KV427655">
    <property type="protein sequence ID" value="KZT02193.1"/>
    <property type="molecule type" value="Genomic_DNA"/>
</dbReference>
<reference evidence="1 2" key="1">
    <citation type="journal article" date="2016" name="Mol. Biol. Evol.">
        <title>Comparative Genomics of Early-Diverging Mushroom-Forming Fungi Provides Insights into the Origins of Lignocellulose Decay Capabilities.</title>
        <authorList>
            <person name="Nagy L.G."/>
            <person name="Riley R."/>
            <person name="Tritt A."/>
            <person name="Adam C."/>
            <person name="Daum C."/>
            <person name="Floudas D."/>
            <person name="Sun H."/>
            <person name="Yadav J.S."/>
            <person name="Pangilinan J."/>
            <person name="Larsson K.H."/>
            <person name="Matsuura K."/>
            <person name="Barry K."/>
            <person name="Labutti K."/>
            <person name="Kuo R."/>
            <person name="Ohm R.A."/>
            <person name="Bhattacharya S.S."/>
            <person name="Shirouzu T."/>
            <person name="Yoshinaga Y."/>
            <person name="Martin F.M."/>
            <person name="Grigoriev I.V."/>
            <person name="Hibbett D.S."/>
        </authorList>
    </citation>
    <scope>NUCLEOTIDE SEQUENCE [LARGE SCALE GENOMIC DNA]</scope>
    <source>
        <strain evidence="1 2">93-53</strain>
    </source>
</reference>
<proteinExistence type="predicted"/>
<accession>A0A165C4J7</accession>
<evidence type="ECO:0000313" key="1">
    <source>
        <dbReference type="EMBL" id="KZT02193.1"/>
    </source>
</evidence>
<gene>
    <name evidence="1" type="ORF">LAESUDRAFT_717072</name>
</gene>
<keyword evidence="2" id="KW-1185">Reference proteome</keyword>
<organism evidence="1 2">
    <name type="scientific">Laetiporus sulphureus 93-53</name>
    <dbReference type="NCBI Taxonomy" id="1314785"/>
    <lineage>
        <taxon>Eukaryota</taxon>
        <taxon>Fungi</taxon>
        <taxon>Dikarya</taxon>
        <taxon>Basidiomycota</taxon>
        <taxon>Agaricomycotina</taxon>
        <taxon>Agaricomycetes</taxon>
        <taxon>Polyporales</taxon>
        <taxon>Laetiporus</taxon>
    </lineage>
</organism>
<dbReference type="GeneID" id="63824325"/>